<evidence type="ECO:0000256" key="3">
    <source>
        <dbReference type="ARBA" id="ARBA00023163"/>
    </source>
</evidence>
<evidence type="ECO:0000313" key="7">
    <source>
        <dbReference type="Proteomes" id="UP001197114"/>
    </source>
</evidence>
<sequence>MSELFDAVDALVESRAALPPPAERKRLRAAHGLTIDEVATALKVRRATVSGWESGKTEPRPPERNAYARLLNKLAGLYPADPADAAAPVQDAAVQTTFTAAPSPAEAPPLPKHPAPEAAAPTTTENTQPPARTSAPA</sequence>
<protein>
    <submittedName>
        <fullName evidence="6">Helix-turn-helix domain-containing protein</fullName>
    </submittedName>
</protein>
<dbReference type="CDD" id="cd00093">
    <property type="entry name" value="HTH_XRE"/>
    <property type="match status" value="1"/>
</dbReference>
<dbReference type="Gene3D" id="1.10.260.40">
    <property type="entry name" value="lambda repressor-like DNA-binding domains"/>
    <property type="match status" value="1"/>
</dbReference>
<reference evidence="6 7" key="1">
    <citation type="submission" date="2019-11" db="EMBL/GenBank/DDBJ databases">
        <authorList>
            <person name="Ay H."/>
        </authorList>
    </citation>
    <scope>NUCLEOTIDE SEQUENCE [LARGE SCALE GENOMIC DNA]</scope>
    <source>
        <strain evidence="6 7">BG9H</strain>
    </source>
</reference>
<dbReference type="SMART" id="SM00530">
    <property type="entry name" value="HTH_XRE"/>
    <property type="match status" value="1"/>
</dbReference>
<dbReference type="PROSITE" id="PS50943">
    <property type="entry name" value="HTH_CROC1"/>
    <property type="match status" value="1"/>
</dbReference>
<dbReference type="PANTHER" id="PTHR36511:SF3">
    <property type="entry name" value="ANTITOXIN HIGA-2"/>
    <property type="match status" value="1"/>
</dbReference>
<feature type="compositionally biased region" description="Low complexity" evidence="4">
    <location>
        <begin position="116"/>
        <end position="131"/>
    </location>
</feature>
<dbReference type="EMBL" id="WMBF01000095">
    <property type="protein sequence ID" value="MBW5422283.1"/>
    <property type="molecule type" value="Genomic_DNA"/>
</dbReference>
<keyword evidence="3" id="KW-0804">Transcription</keyword>
<organism evidence="6 7">
    <name type="scientific">Streptomyces anatolicus</name>
    <dbReference type="NCBI Taxonomy" id="2675858"/>
    <lineage>
        <taxon>Bacteria</taxon>
        <taxon>Bacillati</taxon>
        <taxon>Actinomycetota</taxon>
        <taxon>Actinomycetes</taxon>
        <taxon>Kitasatosporales</taxon>
        <taxon>Streptomycetaceae</taxon>
        <taxon>Streptomyces</taxon>
    </lineage>
</organism>
<dbReference type="PANTHER" id="PTHR36511">
    <property type="entry name" value="MERR FAMILY BACTERIAL REGULATORY PROTEIN"/>
    <property type="match status" value="1"/>
</dbReference>
<dbReference type="Pfam" id="PF01381">
    <property type="entry name" value="HTH_3"/>
    <property type="match status" value="1"/>
</dbReference>
<proteinExistence type="predicted"/>
<gene>
    <name evidence="6" type="ORF">GKQ77_12040</name>
</gene>
<feature type="domain" description="HTH cro/C1-type" evidence="5">
    <location>
        <begin position="25"/>
        <end position="77"/>
    </location>
</feature>
<evidence type="ECO:0000256" key="2">
    <source>
        <dbReference type="ARBA" id="ARBA00023125"/>
    </source>
</evidence>
<dbReference type="RefSeq" id="WP_219688707.1">
    <property type="nucleotide sequence ID" value="NZ_WMBF01000095.1"/>
</dbReference>
<dbReference type="InterPro" id="IPR001387">
    <property type="entry name" value="Cro/C1-type_HTH"/>
</dbReference>
<evidence type="ECO:0000256" key="4">
    <source>
        <dbReference type="SAM" id="MobiDB-lite"/>
    </source>
</evidence>
<feature type="region of interest" description="Disordered" evidence="4">
    <location>
        <begin position="88"/>
        <end position="137"/>
    </location>
</feature>
<comment type="caution">
    <text evidence="6">The sequence shown here is derived from an EMBL/GenBank/DDBJ whole genome shotgun (WGS) entry which is preliminary data.</text>
</comment>
<feature type="non-terminal residue" evidence="6">
    <location>
        <position position="137"/>
    </location>
</feature>
<evidence type="ECO:0000256" key="1">
    <source>
        <dbReference type="ARBA" id="ARBA00023015"/>
    </source>
</evidence>
<dbReference type="InterPro" id="IPR010982">
    <property type="entry name" value="Lambda_DNA-bd_dom_sf"/>
</dbReference>
<dbReference type="Proteomes" id="UP001197114">
    <property type="component" value="Unassembled WGS sequence"/>
</dbReference>
<evidence type="ECO:0000259" key="5">
    <source>
        <dbReference type="PROSITE" id="PS50943"/>
    </source>
</evidence>
<name>A0ABS6YLI3_9ACTN</name>
<feature type="compositionally biased region" description="Low complexity" evidence="4">
    <location>
        <begin position="88"/>
        <end position="104"/>
    </location>
</feature>
<dbReference type="InterPro" id="IPR052359">
    <property type="entry name" value="HTH-type_reg/antitoxin"/>
</dbReference>
<keyword evidence="7" id="KW-1185">Reference proteome</keyword>
<evidence type="ECO:0000313" key="6">
    <source>
        <dbReference type="EMBL" id="MBW5422283.1"/>
    </source>
</evidence>
<accession>A0ABS6YLI3</accession>
<keyword evidence="1" id="KW-0805">Transcription regulation</keyword>
<dbReference type="SUPFAM" id="SSF47413">
    <property type="entry name" value="lambda repressor-like DNA-binding domains"/>
    <property type="match status" value="1"/>
</dbReference>
<keyword evidence="2" id="KW-0238">DNA-binding</keyword>